<accession>A0A167CTG1</accession>
<dbReference type="OrthoDB" id="17530at2759"/>
<dbReference type="GO" id="GO:0005759">
    <property type="term" value="C:mitochondrial matrix"/>
    <property type="evidence" value="ECO:0007669"/>
    <property type="project" value="UniProtKB-SubCell"/>
</dbReference>
<keyword evidence="7 13" id="KW-0479">Metal-binding</keyword>
<dbReference type="EMBL" id="CP014501">
    <property type="protein sequence ID" value="ANB12086.1"/>
    <property type="molecule type" value="Genomic_DNA"/>
</dbReference>
<dbReference type="InterPro" id="IPR024079">
    <property type="entry name" value="MetalloPept_cat_dom_sf"/>
</dbReference>
<dbReference type="KEGG" id="slb:AWJ20_321"/>
<evidence type="ECO:0000256" key="4">
    <source>
        <dbReference type="ARBA" id="ARBA00012441"/>
    </source>
</evidence>
<evidence type="ECO:0000256" key="3">
    <source>
        <dbReference type="ARBA" id="ARBA00006040"/>
    </source>
</evidence>
<dbReference type="GO" id="GO:0006518">
    <property type="term" value="P:peptide metabolic process"/>
    <property type="evidence" value="ECO:0007669"/>
    <property type="project" value="TreeGrafter"/>
</dbReference>
<gene>
    <name evidence="15" type="primary">OCT1</name>
    <name evidence="15" type="ORF">AWJ20_321</name>
</gene>
<dbReference type="InterPro" id="IPR033851">
    <property type="entry name" value="M3A_MIP"/>
</dbReference>
<dbReference type="Gene3D" id="3.40.390.10">
    <property type="entry name" value="Collagenase (Catalytic Domain)"/>
    <property type="match status" value="1"/>
</dbReference>
<comment type="subcellular location">
    <subcellularLocation>
        <location evidence="2">Mitochondrion matrix</location>
    </subcellularLocation>
</comment>
<evidence type="ECO:0000256" key="10">
    <source>
        <dbReference type="ARBA" id="ARBA00022946"/>
    </source>
</evidence>
<dbReference type="GO" id="GO:0006627">
    <property type="term" value="P:protein processing involved in protein targeting to mitochondrion"/>
    <property type="evidence" value="ECO:0007669"/>
    <property type="project" value="TreeGrafter"/>
</dbReference>
<dbReference type="AlphaFoldDB" id="A0A167CTG1"/>
<dbReference type="SUPFAM" id="SSF55486">
    <property type="entry name" value="Metalloproteases ('zincins'), catalytic domain"/>
    <property type="match status" value="1"/>
</dbReference>
<dbReference type="GO" id="GO:0004222">
    <property type="term" value="F:metalloendopeptidase activity"/>
    <property type="evidence" value="ECO:0007669"/>
    <property type="project" value="UniProtKB-EC"/>
</dbReference>
<dbReference type="Proteomes" id="UP000189580">
    <property type="component" value="Chromosome a"/>
</dbReference>
<keyword evidence="8 13" id="KW-0378">Hydrolase</keyword>
<dbReference type="Gene3D" id="1.10.1370.10">
    <property type="entry name" value="Neurolysin, domain 3"/>
    <property type="match status" value="1"/>
</dbReference>
<dbReference type="InterPro" id="IPR001567">
    <property type="entry name" value="Pept_M3A_M3B_dom"/>
</dbReference>
<dbReference type="Pfam" id="PF01432">
    <property type="entry name" value="Peptidase_M3"/>
    <property type="match status" value="1"/>
</dbReference>
<feature type="domain" description="Peptidase M3A/M3B catalytic" evidence="14">
    <location>
        <begin position="329"/>
        <end position="789"/>
    </location>
</feature>
<dbReference type="GO" id="GO:0046872">
    <property type="term" value="F:metal ion binding"/>
    <property type="evidence" value="ECO:0007669"/>
    <property type="project" value="UniProtKB-UniRule"/>
</dbReference>
<evidence type="ECO:0000256" key="13">
    <source>
        <dbReference type="RuleBase" id="RU003435"/>
    </source>
</evidence>
<evidence type="ECO:0000256" key="7">
    <source>
        <dbReference type="ARBA" id="ARBA00022723"/>
    </source>
</evidence>
<keyword evidence="9 13" id="KW-0862">Zinc</keyword>
<evidence type="ECO:0000313" key="15">
    <source>
        <dbReference type="EMBL" id="ANB12086.1"/>
    </source>
</evidence>
<dbReference type="InterPro" id="IPR045090">
    <property type="entry name" value="Pept_M3A_M3B"/>
</dbReference>
<organism evidence="15 16">
    <name type="scientific">Sugiyamaella lignohabitans</name>
    <dbReference type="NCBI Taxonomy" id="796027"/>
    <lineage>
        <taxon>Eukaryota</taxon>
        <taxon>Fungi</taxon>
        <taxon>Dikarya</taxon>
        <taxon>Ascomycota</taxon>
        <taxon>Saccharomycotina</taxon>
        <taxon>Dipodascomycetes</taxon>
        <taxon>Dipodascales</taxon>
        <taxon>Trichomonascaceae</taxon>
        <taxon>Sugiyamaella</taxon>
    </lineage>
</organism>
<keyword evidence="6 13" id="KW-0645">Protease</keyword>
<evidence type="ECO:0000313" key="16">
    <source>
        <dbReference type="Proteomes" id="UP000189580"/>
    </source>
</evidence>
<reference evidence="15 16" key="1">
    <citation type="submission" date="2016-02" db="EMBL/GenBank/DDBJ databases">
        <title>Complete genome sequence and transcriptome regulation of the pentose utilising yeast Sugiyamaella lignohabitans.</title>
        <authorList>
            <person name="Bellasio M."/>
            <person name="Peymann A."/>
            <person name="Valli M."/>
            <person name="Sipitzky M."/>
            <person name="Graf A."/>
            <person name="Sauer M."/>
            <person name="Marx H."/>
            <person name="Mattanovich D."/>
        </authorList>
    </citation>
    <scope>NUCLEOTIDE SEQUENCE [LARGE SCALE GENOMIC DNA]</scope>
    <source>
        <strain evidence="15 16">CBS 10342</strain>
    </source>
</reference>
<keyword evidence="12" id="KW-0496">Mitochondrion</keyword>
<dbReference type="PANTHER" id="PTHR11804:SF79">
    <property type="entry name" value="MITOCHONDRIAL INTERMEDIATE PEPTIDASE"/>
    <property type="match status" value="1"/>
</dbReference>
<name>A0A167CTG1_9ASCO</name>
<evidence type="ECO:0000256" key="2">
    <source>
        <dbReference type="ARBA" id="ARBA00004305"/>
    </source>
</evidence>
<evidence type="ECO:0000256" key="12">
    <source>
        <dbReference type="ARBA" id="ARBA00023128"/>
    </source>
</evidence>
<evidence type="ECO:0000256" key="1">
    <source>
        <dbReference type="ARBA" id="ARBA00000436"/>
    </source>
</evidence>
<sequence>MLRSWSSARKTLPRWSGGLGHGESVLVRRISGLTGPVGPVGPVGVVETRLEARSGKPFLNGGFVLGNRLRRVDGSRQLTTKSTTGLENSTDQSIRDVFDSVEFWKKDFAPGHTNALEPTGLFENRYLTTPQGMVEFTQESLRQAQELTLKIINAGDDPEALHNAIRNFDILSDIICKVIDMVAFVRISHPNKEFINVAQECHELMYDYMNMLNTSVELHDILDKVLGNNDIRNGLSSEEITVGEILLADFKKSGVNLAPHDREKFVRLSSKVSILGQQFLNNIGPAKHHLTFSKSQVWGLDPVLANRLRSFGGRFKIPTYGPVADMALQTISNENTRRDIWLAQRSATDEQVGLLGDFLTARAELARMMGCNSFAEYELKDKMAKTPVNVQRFLDELAQQTNPRAAKELLDLKKLKSDEKATPLAETLLKAWDRDYYAAKHTHSKRSKSKSSDFISAYFSLGTVMQGLSRLFTRIYGISFVPIETKPGEVWDDEVRRLDVVSETEGKIGVIYCDLFQRDGKSPHPAHFTVQCSREITPGEPSYYHQGSSVIRDSTNRCYQLPIIALVCDFVKDPALSKCLLSYSEVQTLFHEMGHAIHSMLGRTSLHNVSGTRCATDFVELPSVLMERFAASPEVMKLFARHHLTDEPLPLSVFNCQLSLQSLYDQTETYHQILISMLDQQVHSELANTPTFDPNAIYYELEKSRGLFEAHPDSRWPAQFGHLFSYGANYYCYLFDRAIADRIWQKLFVNDPTSREAGEHFRREVLSWGGSRDPWQCVSAVLREPSLANGDETAMLEIGRSLKA</sequence>
<dbReference type="GeneID" id="30035207"/>
<dbReference type="CDD" id="cd06457">
    <property type="entry name" value="M3A_MIP"/>
    <property type="match status" value="1"/>
</dbReference>
<dbReference type="InterPro" id="IPR024077">
    <property type="entry name" value="Neurolysin/TOP_dom2"/>
</dbReference>
<dbReference type="RefSeq" id="XP_018734563.1">
    <property type="nucleotide sequence ID" value="XM_018880218.1"/>
</dbReference>
<evidence type="ECO:0000256" key="8">
    <source>
        <dbReference type="ARBA" id="ARBA00022801"/>
    </source>
</evidence>
<evidence type="ECO:0000256" key="11">
    <source>
        <dbReference type="ARBA" id="ARBA00023049"/>
    </source>
</evidence>
<comment type="similarity">
    <text evidence="3 13">Belongs to the peptidase M3 family.</text>
</comment>
<evidence type="ECO:0000256" key="5">
    <source>
        <dbReference type="ARBA" id="ARBA00018046"/>
    </source>
</evidence>
<keyword evidence="16" id="KW-1185">Reference proteome</keyword>
<proteinExistence type="inferred from homology"/>
<evidence type="ECO:0000256" key="6">
    <source>
        <dbReference type="ARBA" id="ARBA00022670"/>
    </source>
</evidence>
<dbReference type="PANTHER" id="PTHR11804">
    <property type="entry name" value="PROTEASE M3 THIMET OLIGOPEPTIDASE-RELATED"/>
    <property type="match status" value="1"/>
</dbReference>
<evidence type="ECO:0000256" key="9">
    <source>
        <dbReference type="ARBA" id="ARBA00022833"/>
    </source>
</evidence>
<dbReference type="EC" id="3.4.24.59" evidence="4"/>
<keyword evidence="11 13" id="KW-0482">Metalloprotease</keyword>
<protein>
    <recommendedName>
        <fullName evidence="5">Mitochondrial intermediate peptidase</fullName>
        <ecNumber evidence="4">3.4.24.59</ecNumber>
    </recommendedName>
</protein>
<comment type="catalytic activity">
    <reaction evidence="1">
        <text>Release of an N-terminal octapeptide as second stage of processing of some proteins imported into the mitochondrion.</text>
        <dbReference type="EC" id="3.4.24.59"/>
    </reaction>
</comment>
<comment type="cofactor">
    <cofactor evidence="13">
        <name>Zn(2+)</name>
        <dbReference type="ChEBI" id="CHEBI:29105"/>
    </cofactor>
    <text evidence="13">Binds 1 zinc ion.</text>
</comment>
<evidence type="ECO:0000259" key="14">
    <source>
        <dbReference type="Pfam" id="PF01432"/>
    </source>
</evidence>
<keyword evidence="10" id="KW-0809">Transit peptide</keyword>